<reference evidence="1" key="1">
    <citation type="submission" date="2020-05" db="EMBL/GenBank/DDBJ databases">
        <authorList>
            <person name="Chiriac C."/>
            <person name="Salcher M."/>
            <person name="Ghai R."/>
            <person name="Kavagutti S V."/>
        </authorList>
    </citation>
    <scope>NUCLEOTIDE SEQUENCE</scope>
</reference>
<protein>
    <submittedName>
        <fullName evidence="1">Unannotated protein</fullName>
    </submittedName>
</protein>
<sequence length="240" mass="25713">MLAGWGHVGVEERLDAAVEIRAVGVPAVLALVERALEVLDRGSNADEAAVLVGAIAESGVERRAVEGEVHLRGRALESVALDGLDQVARKLARVDEFEEGASRVERADHHGGEELGAVFEGHAGDTAVVGDDVLHGRLEPNLGSERLGRTRECVRHTAVAALVERPVARAAVVLAEREQQEDQARALRHRAHLGSDNSRRRHMSLERHVLEVVVEEVGDAAGEQPHGVVHNLLIAGAEVL</sequence>
<name>A0A6J7QJY9_9ZZZZ</name>
<evidence type="ECO:0000313" key="1">
    <source>
        <dbReference type="EMBL" id="CAB5018040.1"/>
    </source>
</evidence>
<dbReference type="AlphaFoldDB" id="A0A6J7QJY9"/>
<gene>
    <name evidence="1" type="ORF">UFOPK3992_01549</name>
</gene>
<organism evidence="1">
    <name type="scientific">freshwater metagenome</name>
    <dbReference type="NCBI Taxonomy" id="449393"/>
    <lineage>
        <taxon>unclassified sequences</taxon>
        <taxon>metagenomes</taxon>
        <taxon>ecological metagenomes</taxon>
    </lineage>
</organism>
<accession>A0A6J7QJY9</accession>
<proteinExistence type="predicted"/>
<dbReference type="EMBL" id="CAFBOZ010000250">
    <property type="protein sequence ID" value="CAB5018040.1"/>
    <property type="molecule type" value="Genomic_DNA"/>
</dbReference>